<name>A0A8C2V5J9_CHILA</name>
<accession>A0A8C2V5J9</accession>
<protein>
    <submittedName>
        <fullName evidence="1">Uncharacterized protein</fullName>
    </submittedName>
</protein>
<keyword evidence="2" id="KW-1185">Reference proteome</keyword>
<dbReference type="AlphaFoldDB" id="A0A8C2V5J9"/>
<organism evidence="1 2">
    <name type="scientific">Chinchilla lanigera</name>
    <name type="common">Long-tailed chinchilla</name>
    <name type="synonym">Chinchilla villidera</name>
    <dbReference type="NCBI Taxonomy" id="34839"/>
    <lineage>
        <taxon>Eukaryota</taxon>
        <taxon>Metazoa</taxon>
        <taxon>Chordata</taxon>
        <taxon>Craniata</taxon>
        <taxon>Vertebrata</taxon>
        <taxon>Euteleostomi</taxon>
        <taxon>Mammalia</taxon>
        <taxon>Eutheria</taxon>
        <taxon>Euarchontoglires</taxon>
        <taxon>Glires</taxon>
        <taxon>Rodentia</taxon>
        <taxon>Hystricomorpha</taxon>
        <taxon>Chinchillidae</taxon>
        <taxon>Chinchilla</taxon>
    </lineage>
</organism>
<dbReference type="GeneTree" id="ENSGT01110000267310"/>
<dbReference type="Ensembl" id="ENSCLAT00000010214.1">
    <property type="protein sequence ID" value="ENSCLAP00000010084.1"/>
    <property type="gene ID" value="ENSCLAG00000006989.1"/>
</dbReference>
<sequence>VHALDDVTAVVEHTADVLSVHSAGKVRVAIVAPISTSSKLISNEVLGPGHAWVLSRFGSTIRTILRSSVASKFWKVVLNLRFPSKDFLSEQILLVEEQNHRDGAQPSNKEGNALEEVQSLLQAVGLVVLPNDHVVAAAGHHEDDGTHCVHTIEALDPFAAFIALAAHIEHAVDFVHLEFGLKDSRGQDTAAKQVLLAYLVAGHVVGLLDDINLVQKLVLVGALIAGAHSFILPESLGMLVEFLEVKWEVKVRHVHHAQNVVHSELVLRVGQLHGGHQVAHGCHDGLKTI</sequence>
<evidence type="ECO:0000313" key="2">
    <source>
        <dbReference type="Proteomes" id="UP000694398"/>
    </source>
</evidence>
<dbReference type="Proteomes" id="UP000694398">
    <property type="component" value="Unassembled WGS sequence"/>
</dbReference>
<proteinExistence type="predicted"/>
<evidence type="ECO:0000313" key="1">
    <source>
        <dbReference type="Ensembl" id="ENSCLAP00000010084.1"/>
    </source>
</evidence>
<reference evidence="1" key="1">
    <citation type="submission" date="2025-08" db="UniProtKB">
        <authorList>
            <consortium name="Ensembl"/>
        </authorList>
    </citation>
    <scope>IDENTIFICATION</scope>
</reference>
<reference evidence="1" key="2">
    <citation type="submission" date="2025-09" db="UniProtKB">
        <authorList>
            <consortium name="Ensembl"/>
        </authorList>
    </citation>
    <scope>IDENTIFICATION</scope>
</reference>
<dbReference type="OMA" id="HHAQNVV"/>